<comment type="function">
    <text evidence="5">Component of the eukaryotic translation initiation factor 3 (eIF-3) complex, which is involved in protein synthesis of a specialized repertoire of mRNAs and, together with other initiation factors, stimulates binding of mRNA and methionyl-tRNAi to the 40S ribosome. The eIF-3 complex specifically targets and initiates translation of a subset of mRNAs involved in cell proliferation.</text>
</comment>
<dbReference type="GO" id="GO:0003743">
    <property type="term" value="F:translation initiation factor activity"/>
    <property type="evidence" value="ECO:0007669"/>
    <property type="project" value="UniProtKB-UniRule"/>
</dbReference>
<evidence type="ECO:0000256" key="3">
    <source>
        <dbReference type="ARBA" id="ARBA00022917"/>
    </source>
</evidence>
<dbReference type="KEGG" id="aten:116288081"/>
<dbReference type="GO" id="GO:0006446">
    <property type="term" value="P:regulation of translational initiation"/>
    <property type="evidence" value="ECO:0007669"/>
    <property type="project" value="InterPro"/>
</dbReference>
<dbReference type="Gene3D" id="1.25.40.250">
    <property type="entry name" value="ARM repeat, domain 1"/>
    <property type="match status" value="1"/>
</dbReference>
<dbReference type="FunFam" id="1.25.40.250:FF:000001">
    <property type="entry name" value="Eukaryotic translation initiation factor 3 subunit K"/>
    <property type="match status" value="1"/>
</dbReference>
<dbReference type="GO" id="GO:0016282">
    <property type="term" value="C:eukaryotic 43S preinitiation complex"/>
    <property type="evidence" value="ECO:0007669"/>
    <property type="project" value="UniProtKB-UniRule"/>
</dbReference>
<keyword evidence="7" id="KW-1185">Reference proteome</keyword>
<dbReference type="RefSeq" id="XP_031550675.1">
    <property type="nucleotide sequence ID" value="XM_031694815.1"/>
</dbReference>
<organism evidence="7 8">
    <name type="scientific">Actinia tenebrosa</name>
    <name type="common">Australian red waratah sea anemone</name>
    <dbReference type="NCBI Taxonomy" id="6105"/>
    <lineage>
        <taxon>Eukaryota</taxon>
        <taxon>Metazoa</taxon>
        <taxon>Cnidaria</taxon>
        <taxon>Anthozoa</taxon>
        <taxon>Hexacorallia</taxon>
        <taxon>Actiniaria</taxon>
        <taxon>Actiniidae</taxon>
        <taxon>Actinia</taxon>
    </lineage>
</organism>
<evidence type="ECO:0000313" key="8">
    <source>
        <dbReference type="RefSeq" id="XP_031550675.1"/>
    </source>
</evidence>
<gene>
    <name evidence="8" type="primary">LOC116288081</name>
</gene>
<dbReference type="GO" id="GO:0001732">
    <property type="term" value="P:formation of cytoplasmic translation initiation complex"/>
    <property type="evidence" value="ECO:0007669"/>
    <property type="project" value="UniProtKB-UniRule"/>
</dbReference>
<evidence type="ECO:0000256" key="2">
    <source>
        <dbReference type="ARBA" id="ARBA00022540"/>
    </source>
</evidence>
<keyword evidence="1 5" id="KW-0963">Cytoplasm</keyword>
<keyword evidence="2 5" id="KW-0396">Initiation factor</keyword>
<dbReference type="Gene3D" id="1.10.10.10">
    <property type="entry name" value="Winged helix-like DNA-binding domain superfamily/Winged helix DNA-binding domain"/>
    <property type="match status" value="1"/>
</dbReference>
<dbReference type="InterPro" id="IPR016020">
    <property type="entry name" value="Transl_init_fac_sub12_N_euk"/>
</dbReference>
<keyword evidence="3 5" id="KW-0648">Protein biosynthesis</keyword>
<dbReference type="PANTHER" id="PTHR13022:SF0">
    <property type="entry name" value="EUKARYOTIC TRANSLATION INITIATION FACTOR 3 SUBUNIT K"/>
    <property type="match status" value="1"/>
</dbReference>
<comment type="subcellular location">
    <subcellularLocation>
        <location evidence="5">Cytoplasm</location>
    </subcellularLocation>
</comment>
<dbReference type="PROSITE" id="PS50250">
    <property type="entry name" value="PCI"/>
    <property type="match status" value="1"/>
</dbReference>
<dbReference type="PANTHER" id="PTHR13022">
    <property type="entry name" value="EUKARYOTIC TRANSLATION INITIATION FACTOR 3 SUBUNIT 11"/>
    <property type="match status" value="1"/>
</dbReference>
<name>A0A6P8HDM7_ACTTE</name>
<dbReference type="FunFam" id="1.10.10.10:FF:000212">
    <property type="entry name" value="Eukaryotic translation initiation factor 3 subunit K"/>
    <property type="match status" value="1"/>
</dbReference>
<dbReference type="Proteomes" id="UP000515163">
    <property type="component" value="Unplaced"/>
</dbReference>
<dbReference type="FunCoup" id="A0A6P8HDM7">
    <property type="interactions" value="1806"/>
</dbReference>
<feature type="domain" description="PCI" evidence="6">
    <location>
        <begin position="40"/>
        <end position="199"/>
    </location>
</feature>
<evidence type="ECO:0000256" key="1">
    <source>
        <dbReference type="ARBA" id="ARBA00022490"/>
    </source>
</evidence>
<accession>A0A6P8HDM7</accession>
<dbReference type="InterPro" id="IPR009374">
    <property type="entry name" value="eIF3k"/>
</dbReference>
<sequence length="216" mass="24322">MEEEKRSSVGKLLNGIDRYNPENLSALEDYVHQQVHDNFYDLDANLAVLKLYQFNPAYSQTTITSQILLKALMNLPNSDFIMCRCVIDDSIQQDPTIQKVITLADLLETCSFAEAWRFVDMEAALTEGITGFHEAIRLYVSYVIGITYQNIDADLASELLGGVQGNDLQEWSKKMGWKFNVDGSIFIANQEAHIKSRNIAEKIDFDSVASIIASAR</sequence>
<dbReference type="InParanoid" id="A0A6P8HDM7"/>
<dbReference type="SUPFAM" id="SSF46785">
    <property type="entry name" value="Winged helix' DNA-binding domain"/>
    <property type="match status" value="1"/>
</dbReference>
<dbReference type="Pfam" id="PF10075">
    <property type="entry name" value="CSN8_PSD8_EIF3K"/>
    <property type="match status" value="1"/>
</dbReference>
<dbReference type="InterPro" id="IPR036390">
    <property type="entry name" value="WH_DNA-bd_sf"/>
</dbReference>
<comment type="similarity">
    <text evidence="5">Belongs to the eIF-3 subunit K family.</text>
</comment>
<evidence type="ECO:0000259" key="6">
    <source>
        <dbReference type="PROSITE" id="PS50250"/>
    </source>
</evidence>
<protein>
    <recommendedName>
        <fullName evidence="5">Eukaryotic translation initiation factor 3 subunit K</fullName>
        <shortName evidence="5">eIF3k</shortName>
    </recommendedName>
    <alternativeName>
        <fullName evidence="5">eIF-3 p25</fullName>
    </alternativeName>
</protein>
<evidence type="ECO:0000313" key="7">
    <source>
        <dbReference type="Proteomes" id="UP000515163"/>
    </source>
</evidence>
<evidence type="ECO:0000256" key="5">
    <source>
        <dbReference type="HAMAP-Rule" id="MF_03010"/>
    </source>
</evidence>
<dbReference type="GeneID" id="116288081"/>
<dbReference type="SUPFAM" id="SSF48371">
    <property type="entry name" value="ARM repeat"/>
    <property type="match status" value="1"/>
</dbReference>
<dbReference type="AlphaFoldDB" id="A0A6P8HDM7"/>
<dbReference type="GO" id="GO:0043022">
    <property type="term" value="F:ribosome binding"/>
    <property type="evidence" value="ECO:0007669"/>
    <property type="project" value="InterPro"/>
</dbReference>
<dbReference type="GO" id="GO:0005852">
    <property type="term" value="C:eukaryotic translation initiation factor 3 complex"/>
    <property type="evidence" value="ECO:0007669"/>
    <property type="project" value="UniProtKB-UniRule"/>
</dbReference>
<dbReference type="GO" id="GO:0033290">
    <property type="term" value="C:eukaryotic 48S preinitiation complex"/>
    <property type="evidence" value="ECO:0007669"/>
    <property type="project" value="UniProtKB-UniRule"/>
</dbReference>
<comment type="subunit">
    <text evidence="5">Component of the eukaryotic translation initiation factor 3 (eIF-3) complex.</text>
</comment>
<comment type="function">
    <text evidence="4">Component of the eukaryotic translation initiation factor 3 (eIF-3) complex, which is required for several steps in the initiation of protein synthesis. The eIF-3 complex associates with the 40S ribosome and facilitates the recruitment of eIF-1, eIF-1A, eIF-2:GTP:methionyl-tRNAi and eIF-5 to form the 43S pre-initiation complex (43S PIC). The eIF-3 complex stimulates mRNA recruitment to the 43S PIC and scanning of the mRNA for AUG recognition. The eIF-3 complex is also required for disassembly and recycling of post-termination ribosomal complexes and subsequently prevents premature joining of the 40S and 60S ribosomal subunits prior to initiation. The eIF-3 complex specifically targets and initiates translation of a subset of mRNAs involved in cell proliferation, including cell cycling, differentiation and apoptosis, and uses different modes of RNA stem-loop binding to exert either translational activation or repression.</text>
</comment>
<reference evidence="8" key="1">
    <citation type="submission" date="2025-08" db="UniProtKB">
        <authorList>
            <consortium name="RefSeq"/>
        </authorList>
    </citation>
    <scope>IDENTIFICATION</scope>
    <source>
        <tissue evidence="8">Tentacle</tissue>
    </source>
</reference>
<dbReference type="InterPro" id="IPR036388">
    <property type="entry name" value="WH-like_DNA-bd_sf"/>
</dbReference>
<dbReference type="OrthoDB" id="337745at2759"/>
<dbReference type="InterPro" id="IPR000717">
    <property type="entry name" value="PCI_dom"/>
</dbReference>
<dbReference type="InterPro" id="IPR016024">
    <property type="entry name" value="ARM-type_fold"/>
</dbReference>
<proteinExistence type="inferred from homology"/>
<dbReference type="HAMAP" id="MF_03010">
    <property type="entry name" value="eIF3k"/>
    <property type="match status" value="1"/>
</dbReference>
<evidence type="ECO:0000256" key="4">
    <source>
        <dbReference type="ARBA" id="ARBA00057041"/>
    </source>
</evidence>
<dbReference type="GO" id="GO:0003723">
    <property type="term" value="F:RNA binding"/>
    <property type="evidence" value="ECO:0007669"/>
    <property type="project" value="UniProtKB-UniRule"/>
</dbReference>
<dbReference type="InterPro" id="IPR033464">
    <property type="entry name" value="CSN8_PSD8_EIF3K"/>
</dbReference>